<feature type="coiled-coil region" evidence="10">
    <location>
        <begin position="1648"/>
        <end position="1675"/>
    </location>
</feature>
<evidence type="ECO:0000256" key="4">
    <source>
        <dbReference type="ARBA" id="ARBA00022737"/>
    </source>
</evidence>
<evidence type="ECO:0000256" key="8">
    <source>
        <dbReference type="ARBA" id="ARBA00023605"/>
    </source>
</evidence>
<keyword evidence="2" id="KW-0963">Cytoplasm</keyword>
<keyword evidence="4" id="KW-0677">Repeat</keyword>
<protein>
    <recommendedName>
        <fullName evidence="9">Cilia- and flagella-associated protein 43</fullName>
    </recommendedName>
</protein>
<feature type="coiled-coil region" evidence="10">
    <location>
        <begin position="1269"/>
        <end position="1303"/>
    </location>
</feature>
<keyword evidence="6" id="KW-0206">Cytoskeleton</keyword>
<keyword evidence="3" id="KW-0853">WD repeat</keyword>
<dbReference type="InterPro" id="IPR015943">
    <property type="entry name" value="WD40/YVTN_repeat-like_dom_sf"/>
</dbReference>
<dbReference type="SMART" id="SM00320">
    <property type="entry name" value="WD40"/>
    <property type="match status" value="9"/>
</dbReference>
<dbReference type="EMBL" id="JANPWB010000010">
    <property type="protein sequence ID" value="KAJ1140683.1"/>
    <property type="molecule type" value="Genomic_DNA"/>
</dbReference>
<keyword evidence="5 10" id="KW-0175">Coiled coil</keyword>
<dbReference type="Proteomes" id="UP001066276">
    <property type="component" value="Chromosome 6"/>
</dbReference>
<feature type="coiled-coil region" evidence="10">
    <location>
        <begin position="1043"/>
        <end position="1070"/>
    </location>
</feature>
<comment type="subcellular location">
    <subcellularLocation>
        <location evidence="1">Cytoplasm</location>
        <location evidence="1">Cytoskeleton</location>
        <location evidence="1">Cilium axoneme</location>
    </subcellularLocation>
</comment>
<feature type="coiled-coil region" evidence="10">
    <location>
        <begin position="820"/>
        <end position="893"/>
    </location>
</feature>
<evidence type="ECO:0000256" key="5">
    <source>
        <dbReference type="ARBA" id="ARBA00023054"/>
    </source>
</evidence>
<feature type="compositionally biased region" description="Polar residues" evidence="11">
    <location>
        <begin position="988"/>
        <end position="1000"/>
    </location>
</feature>
<feature type="region of interest" description="Disordered" evidence="11">
    <location>
        <begin position="970"/>
        <end position="1000"/>
    </location>
</feature>
<evidence type="ECO:0000256" key="9">
    <source>
        <dbReference type="ARBA" id="ARBA00023662"/>
    </source>
</evidence>
<reference evidence="12" key="1">
    <citation type="journal article" date="2022" name="bioRxiv">
        <title>Sequencing and chromosome-scale assembly of the giantPleurodeles waltlgenome.</title>
        <authorList>
            <person name="Brown T."/>
            <person name="Elewa A."/>
            <person name="Iarovenko S."/>
            <person name="Subramanian E."/>
            <person name="Araus A.J."/>
            <person name="Petzold A."/>
            <person name="Susuki M."/>
            <person name="Suzuki K.-i.T."/>
            <person name="Hayashi T."/>
            <person name="Toyoda A."/>
            <person name="Oliveira C."/>
            <person name="Osipova E."/>
            <person name="Leigh N.D."/>
            <person name="Simon A."/>
            <person name="Yun M.H."/>
        </authorList>
    </citation>
    <scope>NUCLEOTIDE SEQUENCE</scope>
    <source>
        <strain evidence="12">20211129_DDA</strain>
        <tissue evidence="12">Liver</tissue>
    </source>
</reference>
<evidence type="ECO:0000256" key="2">
    <source>
        <dbReference type="ARBA" id="ARBA00022490"/>
    </source>
</evidence>
<keyword evidence="7" id="KW-0966">Cell projection</keyword>
<dbReference type="PANTHER" id="PTHR14885:SF1">
    <property type="entry name" value="CILIA- AND FLAGELLA-ASSOCIATED PROTEIN 43"/>
    <property type="match status" value="1"/>
</dbReference>
<evidence type="ECO:0000313" key="13">
    <source>
        <dbReference type="Proteomes" id="UP001066276"/>
    </source>
</evidence>
<comment type="caution">
    <text evidence="12">The sequence shown here is derived from an EMBL/GenBank/DDBJ whole genome shotgun (WGS) entry which is preliminary data.</text>
</comment>
<feature type="coiled-coil region" evidence="10">
    <location>
        <begin position="1590"/>
        <end position="1624"/>
    </location>
</feature>
<feature type="compositionally biased region" description="Acidic residues" evidence="11">
    <location>
        <begin position="977"/>
        <end position="987"/>
    </location>
</feature>
<dbReference type="PANTHER" id="PTHR14885">
    <property type="entry name" value="CILIA- AND FLAGELLA-ASSOCIATED PROTEIN 43-RELATED"/>
    <property type="match status" value="1"/>
</dbReference>
<accession>A0AAV7QQM8</accession>
<gene>
    <name evidence="12" type="ORF">NDU88_007031</name>
</gene>
<evidence type="ECO:0000256" key="11">
    <source>
        <dbReference type="SAM" id="MobiDB-lite"/>
    </source>
</evidence>
<dbReference type="Pfam" id="PF25828">
    <property type="entry name" value="CC_Cfap43"/>
    <property type="match status" value="1"/>
</dbReference>
<dbReference type="SUPFAM" id="SSF50978">
    <property type="entry name" value="WD40 repeat-like"/>
    <property type="match status" value="2"/>
</dbReference>
<dbReference type="Gene3D" id="2.130.10.10">
    <property type="entry name" value="YVTN repeat-like/Quinoprotein amine dehydrogenase"/>
    <property type="match status" value="4"/>
</dbReference>
<proteinExistence type="inferred from homology"/>
<feature type="coiled-coil region" evidence="10">
    <location>
        <begin position="1174"/>
        <end position="1219"/>
    </location>
</feature>
<evidence type="ECO:0000313" key="12">
    <source>
        <dbReference type="EMBL" id="KAJ1140683.1"/>
    </source>
</evidence>
<evidence type="ECO:0000256" key="6">
    <source>
        <dbReference type="ARBA" id="ARBA00023212"/>
    </source>
</evidence>
<dbReference type="InterPro" id="IPR001680">
    <property type="entry name" value="WD40_rpt"/>
</dbReference>
<name>A0AAV7QQM8_PLEWA</name>
<dbReference type="GO" id="GO:0007288">
    <property type="term" value="P:sperm axoneme assembly"/>
    <property type="evidence" value="ECO:0007669"/>
    <property type="project" value="TreeGrafter"/>
</dbReference>
<feature type="coiled-coil region" evidence="10">
    <location>
        <begin position="1522"/>
        <end position="1549"/>
    </location>
</feature>
<dbReference type="InterPro" id="IPR036322">
    <property type="entry name" value="WD40_repeat_dom_sf"/>
</dbReference>
<evidence type="ECO:0000256" key="3">
    <source>
        <dbReference type="ARBA" id="ARBA00022574"/>
    </source>
</evidence>
<evidence type="ECO:0000256" key="7">
    <source>
        <dbReference type="ARBA" id="ARBA00023273"/>
    </source>
</evidence>
<sequence length="1685" mass="191762">MEDTNSSINIVTISARANSGNSSPLELRWVQGINKQNITFVNNHTICFPCGNYILFIDLETKARSVLQCMSGSIGAFAANQSTEVVAFSNQRLNPSIYVYTFPGFVKRAELTGGAQLDYSLLAFSCTGPYLASYSSIPEFALTLWNWQEGTLLCSKSESDVPATSLSFNPINWYQLCLSSNEFLTVWNIERCDTIYQLKPTPVKLPNQDGTIVEDAKVAVAAPPPNASPAYEGPSLPVAAVAGITGDIAETFKPKEEIKPTVHLACHCWSSTSNLYAGCLEGHIFLFNLDTQKVTMLHKTETGGRLSDTSLPEGKIRTMAIYKDELYTAGQDGILRCFHLKGNDFKVVECWNAESEIENIAFSPDHRFLSVATDKGSLYLYDLMNPKNVSQILSEYHRDVLSADFLVPGDNYCVTVGSSGILQVWSVEDGTNISTFCLNTQVTAMACCPSSHCAAVGSVTGHVYFIDITRVEAPRLIHRVLLSNSPVQHLHYDHTGEILLSGAVDGCVFVLDAKPSYSFQVIGYTEMGGEILDLSTLWNQETSHIQAMALVCPAESKLNGGGTKLQLFYMTPQILSDPTQYTDHKGMLKDDVIGKHDYELERALSSAILGPNANLVFGYCNNSPFIYKYELSKENSSGASPLTPSKAVQGNQLGAGALCMSPDQNWLASVAPDGMICVLDTLFMEIHAQAQCHSYQNGGVRSLNFSMTDHNIVTTGINDGALVCLKLKASLLPQVDSADTYGEMLFLRLASTVMLENESLKKMPLWTPETLSNMQLSAEKQTEEIVEKRSSVDVTEQDESYVDLASGSAVELTWLDQKVHEVMKEERREFSDLKKALKNQIKELRNKIQSMMRENESLPDTEKLDQQEFNMDLEEQERLQAESQQEVARVRKEIELDNLAKRYLRDIIKKECWDSMAVKGKSVVAFSSSHEVKNYPLKERSTKELEDIQRVLNLKRIEAADRQARKEIIELQPTVGPDDEEEAEEQENSSTGDAWSLIGSQSDSYGGDTSNLYDQMELHTREQKINQIILLQDIIHRIKVSFNKQFDAVCKQKEQEIARVKEKNVRIKEILRELGLEDKVMEFSFTDDEKPERALTVEDSEIKVDKYLTPEQKAKAEEQARIEEQKRLEALADNAKQRALIDMMNGVLEVKREDIFKVEITRPPFMVKEEADWNEDEKKQFKEYEKKCKDLNEEKDKLRKILEAELKKHQASIRDATLSFDESLTKLFFKKVKCEMVIYQEELKIHSLISAILNDEELCAREEQLHYFLDKMRKQKSLSSETLQEFREQVEAFRESYDNMVAEDKLLDKGFKKEFSDVPTHQVDQLYKLYRRRPRVLRMRTQTDGSSPIGDPPGGLKSHEDAATLLAKAMDELDAPENMPEDVELPVFGRFCLSRRQKIKSEQEVKQKALTLAEMQAFLQKRGEEDEKTRLDIERMMLELNTLREEKMKFQLDLTVQFLLKQGQVEVDSSDLIPNYSDCVLLHRGVIEDLNSTIRTLGEQKITNMVEVKDFRKGIFQLEWEHKKMYMQMEDLNKKIRDIQRLRVTKELQTFLNVADYDERILHQISILEQTLQMQDRNHEKNVKNYKDVIKGIERQIGQKIQVNQQLEQEMQEMRASVSERKHVYNAVGVEQTAARHAQERYQEIVQRRKLVDLAKSQAQEIAALQAEVERLRMKTFPALVQMEY</sequence>
<dbReference type="GO" id="GO:0005930">
    <property type="term" value="C:axoneme"/>
    <property type="evidence" value="ECO:0007669"/>
    <property type="project" value="UniProtKB-SubCell"/>
</dbReference>
<comment type="similarity">
    <text evidence="8">Belongs to the CFAP43 family.</text>
</comment>
<evidence type="ECO:0000256" key="1">
    <source>
        <dbReference type="ARBA" id="ARBA00004430"/>
    </source>
</evidence>
<organism evidence="12 13">
    <name type="scientific">Pleurodeles waltl</name>
    <name type="common">Iberian ribbed newt</name>
    <dbReference type="NCBI Taxonomy" id="8319"/>
    <lineage>
        <taxon>Eukaryota</taxon>
        <taxon>Metazoa</taxon>
        <taxon>Chordata</taxon>
        <taxon>Craniata</taxon>
        <taxon>Vertebrata</taxon>
        <taxon>Euteleostomi</taxon>
        <taxon>Amphibia</taxon>
        <taxon>Batrachia</taxon>
        <taxon>Caudata</taxon>
        <taxon>Salamandroidea</taxon>
        <taxon>Salamandridae</taxon>
        <taxon>Pleurodelinae</taxon>
        <taxon>Pleurodeles</taxon>
    </lineage>
</organism>
<evidence type="ECO:0000256" key="10">
    <source>
        <dbReference type="SAM" id="Coils"/>
    </source>
</evidence>
<keyword evidence="13" id="KW-1185">Reference proteome</keyword>